<reference evidence="2 3" key="1">
    <citation type="submission" date="2020-03" db="EMBL/GenBank/DDBJ databases">
        <title>Whole genome shotgun sequence of Phytohabitans flavus NBRC 107702.</title>
        <authorList>
            <person name="Komaki H."/>
            <person name="Tamura T."/>
        </authorList>
    </citation>
    <scope>NUCLEOTIDE SEQUENCE [LARGE SCALE GENOMIC DNA]</scope>
    <source>
        <strain evidence="2 3">NBRC 107702</strain>
    </source>
</reference>
<dbReference type="KEGG" id="pfla:Pflav_005930"/>
<feature type="transmembrane region" description="Helical" evidence="1">
    <location>
        <begin position="37"/>
        <end position="58"/>
    </location>
</feature>
<keyword evidence="1" id="KW-0472">Membrane</keyword>
<gene>
    <name evidence="2" type="ORF">Pflav_005930</name>
</gene>
<reference evidence="2 3" key="2">
    <citation type="submission" date="2020-03" db="EMBL/GenBank/DDBJ databases">
        <authorList>
            <person name="Ichikawa N."/>
            <person name="Kimura A."/>
            <person name="Kitahashi Y."/>
            <person name="Uohara A."/>
        </authorList>
    </citation>
    <scope>NUCLEOTIDE SEQUENCE [LARGE SCALE GENOMIC DNA]</scope>
    <source>
        <strain evidence="2 3">NBRC 107702</strain>
    </source>
</reference>
<dbReference type="AlphaFoldDB" id="A0A6F8XK52"/>
<protein>
    <recommendedName>
        <fullName evidence="4">Integral membrane protein</fullName>
    </recommendedName>
</protein>
<sequence>MKAWLPLALGMLAVVVGAVWTLQGLGYLSGSVMTDDRLWAVVGPIVAVFGIVLVGVGLRLRRRQAPENQGTAGDR</sequence>
<keyword evidence="1" id="KW-0812">Transmembrane</keyword>
<evidence type="ECO:0000313" key="2">
    <source>
        <dbReference type="EMBL" id="BCB74183.1"/>
    </source>
</evidence>
<organism evidence="2 3">
    <name type="scientific">Phytohabitans flavus</name>
    <dbReference type="NCBI Taxonomy" id="1076124"/>
    <lineage>
        <taxon>Bacteria</taxon>
        <taxon>Bacillati</taxon>
        <taxon>Actinomycetota</taxon>
        <taxon>Actinomycetes</taxon>
        <taxon>Micromonosporales</taxon>
        <taxon>Micromonosporaceae</taxon>
    </lineage>
</organism>
<proteinExistence type="predicted"/>
<keyword evidence="1" id="KW-1133">Transmembrane helix</keyword>
<evidence type="ECO:0008006" key="4">
    <source>
        <dbReference type="Google" id="ProtNLM"/>
    </source>
</evidence>
<dbReference type="Proteomes" id="UP000502508">
    <property type="component" value="Chromosome"/>
</dbReference>
<dbReference type="EMBL" id="AP022870">
    <property type="protein sequence ID" value="BCB74183.1"/>
    <property type="molecule type" value="Genomic_DNA"/>
</dbReference>
<evidence type="ECO:0000313" key="3">
    <source>
        <dbReference type="Proteomes" id="UP000502508"/>
    </source>
</evidence>
<keyword evidence="3" id="KW-1185">Reference proteome</keyword>
<accession>A0A6F8XK52</accession>
<name>A0A6F8XK52_9ACTN</name>
<evidence type="ECO:0000256" key="1">
    <source>
        <dbReference type="SAM" id="Phobius"/>
    </source>
</evidence>